<dbReference type="Proteomes" id="UP000478052">
    <property type="component" value="Unassembled WGS sequence"/>
</dbReference>
<reference evidence="1 2" key="1">
    <citation type="submission" date="2019-08" db="EMBL/GenBank/DDBJ databases">
        <title>Whole genome of Aphis craccivora.</title>
        <authorList>
            <person name="Voronova N.V."/>
            <person name="Shulinski R.S."/>
            <person name="Bandarenka Y.V."/>
            <person name="Zhorov D.G."/>
            <person name="Warner D."/>
        </authorList>
    </citation>
    <scope>NUCLEOTIDE SEQUENCE [LARGE SCALE GENOMIC DNA]</scope>
    <source>
        <strain evidence="1">180601</strain>
        <tissue evidence="1">Whole Body</tissue>
    </source>
</reference>
<sequence>MNTAELVEEIKDFKQATFSILPSIEYVKFLDLLQMVHDYKLKGLHPNIGIRIFFSMPVITTSYEKSFSINFKLIKTYKMITYMVQKRLPNMSNVHILSTKTEIANKFNDDEVINEFTDTKQGKFIYNS</sequence>
<evidence type="ECO:0000313" key="1">
    <source>
        <dbReference type="EMBL" id="KAF0770824.1"/>
    </source>
</evidence>
<dbReference type="AlphaFoldDB" id="A0A6G0ZI78"/>
<comment type="caution">
    <text evidence="1">The sequence shown here is derived from an EMBL/GenBank/DDBJ whole genome shotgun (WGS) entry which is preliminary data.</text>
</comment>
<protein>
    <submittedName>
        <fullName evidence="1">Dimer Tnp hAT domain-containing protein</fullName>
    </submittedName>
</protein>
<proteinExistence type="predicted"/>
<gene>
    <name evidence="1" type="ORF">FWK35_00008610</name>
</gene>
<name>A0A6G0ZI78_APHCR</name>
<keyword evidence="2" id="KW-1185">Reference proteome</keyword>
<dbReference type="EMBL" id="VUJU01000382">
    <property type="protein sequence ID" value="KAF0770824.1"/>
    <property type="molecule type" value="Genomic_DNA"/>
</dbReference>
<accession>A0A6G0ZI78</accession>
<evidence type="ECO:0000313" key="2">
    <source>
        <dbReference type="Proteomes" id="UP000478052"/>
    </source>
</evidence>
<dbReference type="OrthoDB" id="10054153at2759"/>
<organism evidence="1 2">
    <name type="scientific">Aphis craccivora</name>
    <name type="common">Cowpea aphid</name>
    <dbReference type="NCBI Taxonomy" id="307492"/>
    <lineage>
        <taxon>Eukaryota</taxon>
        <taxon>Metazoa</taxon>
        <taxon>Ecdysozoa</taxon>
        <taxon>Arthropoda</taxon>
        <taxon>Hexapoda</taxon>
        <taxon>Insecta</taxon>
        <taxon>Pterygota</taxon>
        <taxon>Neoptera</taxon>
        <taxon>Paraneoptera</taxon>
        <taxon>Hemiptera</taxon>
        <taxon>Sternorrhyncha</taxon>
        <taxon>Aphidomorpha</taxon>
        <taxon>Aphidoidea</taxon>
        <taxon>Aphididae</taxon>
        <taxon>Aphidini</taxon>
        <taxon>Aphis</taxon>
        <taxon>Aphis</taxon>
    </lineage>
</organism>